<keyword evidence="1" id="KW-1071">Ligand-gated ion channel</keyword>
<evidence type="ECO:0000256" key="1">
    <source>
        <dbReference type="ARBA" id="ARBA00023286"/>
    </source>
</evidence>
<dbReference type="EnsemblPlants" id="evm.model.05.241">
    <property type="protein sequence ID" value="cds.evm.model.05.241"/>
    <property type="gene ID" value="evm.TU.05.241"/>
</dbReference>
<dbReference type="Pfam" id="PF00027">
    <property type="entry name" value="cNMP_binding"/>
    <property type="match status" value="1"/>
</dbReference>
<organism evidence="4 5">
    <name type="scientific">Cannabis sativa</name>
    <name type="common">Hemp</name>
    <name type="synonym">Marijuana</name>
    <dbReference type="NCBI Taxonomy" id="3483"/>
    <lineage>
        <taxon>Eukaryota</taxon>
        <taxon>Viridiplantae</taxon>
        <taxon>Streptophyta</taxon>
        <taxon>Embryophyta</taxon>
        <taxon>Tracheophyta</taxon>
        <taxon>Spermatophyta</taxon>
        <taxon>Magnoliopsida</taxon>
        <taxon>eudicotyledons</taxon>
        <taxon>Gunneridae</taxon>
        <taxon>Pentapetalae</taxon>
        <taxon>rosids</taxon>
        <taxon>fabids</taxon>
        <taxon>Rosales</taxon>
        <taxon>Cannabaceae</taxon>
        <taxon>Cannabis</taxon>
    </lineage>
</organism>
<keyword evidence="2" id="KW-0407">Ion channel</keyword>
<dbReference type="Gene3D" id="2.60.120.10">
    <property type="entry name" value="Jelly Rolls"/>
    <property type="match status" value="1"/>
</dbReference>
<name>A0A803PPM5_CANSA</name>
<keyword evidence="1" id="KW-0813">Transport</keyword>
<dbReference type="EMBL" id="UZAU01000409">
    <property type="status" value="NOT_ANNOTATED_CDS"/>
    <property type="molecule type" value="Genomic_DNA"/>
</dbReference>
<reference evidence="4" key="1">
    <citation type="submission" date="2018-11" db="EMBL/GenBank/DDBJ databases">
        <authorList>
            <person name="Grassa J C."/>
        </authorList>
    </citation>
    <scope>NUCLEOTIDE SEQUENCE [LARGE SCALE GENOMIC DNA]</scope>
</reference>
<evidence type="ECO:0000259" key="3">
    <source>
        <dbReference type="PROSITE" id="PS50042"/>
    </source>
</evidence>
<dbReference type="Gramene" id="evm.model.05.241">
    <property type="protein sequence ID" value="cds.evm.model.05.241"/>
    <property type="gene ID" value="evm.TU.05.241"/>
</dbReference>
<dbReference type="PROSITE" id="PS50042">
    <property type="entry name" value="CNMP_BINDING_3"/>
    <property type="match status" value="1"/>
</dbReference>
<dbReference type="Proteomes" id="UP000596661">
    <property type="component" value="Chromosome 5"/>
</dbReference>
<dbReference type="PANTHER" id="PTHR45651">
    <property type="entry name" value="CYCLIC NUCLEOTIDE-GATED ION CHANNEL 15-RELATED-RELATED"/>
    <property type="match status" value="1"/>
</dbReference>
<proteinExistence type="predicted"/>
<dbReference type="OMA" id="IITHANT"/>
<reference evidence="4" key="2">
    <citation type="submission" date="2021-03" db="UniProtKB">
        <authorList>
            <consortium name="EnsemblPlants"/>
        </authorList>
    </citation>
    <scope>IDENTIFICATION</scope>
</reference>
<dbReference type="SUPFAM" id="SSF51206">
    <property type="entry name" value="cAMP-binding domain-like"/>
    <property type="match status" value="1"/>
</dbReference>
<dbReference type="PANTHER" id="PTHR45651:SF68">
    <property type="entry name" value="ION TRANSPORT DOMAIN-CONTAINING PROTEIN"/>
    <property type="match status" value="1"/>
</dbReference>
<dbReference type="InterPro" id="IPR018490">
    <property type="entry name" value="cNMP-bd_dom_sf"/>
</dbReference>
<keyword evidence="1" id="KW-0406">Ion transport</keyword>
<dbReference type="SMART" id="SM00100">
    <property type="entry name" value="cNMP"/>
    <property type="match status" value="1"/>
</dbReference>
<evidence type="ECO:0000256" key="2">
    <source>
        <dbReference type="ARBA" id="ARBA00023303"/>
    </source>
</evidence>
<dbReference type="GO" id="GO:0016020">
    <property type="term" value="C:membrane"/>
    <property type="evidence" value="ECO:0007669"/>
    <property type="project" value="UniProtKB-SubCell"/>
</dbReference>
<evidence type="ECO:0000313" key="4">
    <source>
        <dbReference type="EnsemblPlants" id="cds.evm.model.05.241"/>
    </source>
</evidence>
<protein>
    <recommendedName>
        <fullName evidence="3">Cyclic nucleotide-binding domain-containing protein</fullName>
    </recommendedName>
</protein>
<dbReference type="CDD" id="cd00038">
    <property type="entry name" value="CAP_ED"/>
    <property type="match status" value="1"/>
</dbReference>
<dbReference type="GO" id="GO:0034220">
    <property type="term" value="P:monoatomic ion transmembrane transport"/>
    <property type="evidence" value="ECO:0007669"/>
    <property type="project" value="UniProtKB-KW"/>
</dbReference>
<sequence>MEREILELICEHLKVVIYTESSYIIREGDPLDRMIFITHGTAWAYTNNNSDSVSTRRLKKCDYFGEELLEWSRTHTNITDFPIGTTNVKSHTKVEAFSLMANDLLNIVKNNYRFFRRNIPTNQQRCEISVQLENDDHDHVQSHQTSKYQRLHK</sequence>
<evidence type="ECO:0000313" key="5">
    <source>
        <dbReference type="Proteomes" id="UP000596661"/>
    </source>
</evidence>
<accession>A0A803PPM5</accession>
<feature type="domain" description="Cyclic nucleotide-binding" evidence="3">
    <location>
        <begin position="1"/>
        <end position="69"/>
    </location>
</feature>
<dbReference type="AlphaFoldDB" id="A0A803PPM5"/>
<dbReference type="InterPro" id="IPR000595">
    <property type="entry name" value="cNMP-bd_dom"/>
</dbReference>
<keyword evidence="5" id="KW-1185">Reference proteome</keyword>
<dbReference type="InterPro" id="IPR014710">
    <property type="entry name" value="RmlC-like_jellyroll"/>
</dbReference>